<reference evidence="9" key="1">
    <citation type="submission" date="2022-08" db="UniProtKB">
        <authorList>
            <consortium name="EnsemblMetazoa"/>
        </authorList>
    </citation>
    <scope>IDENTIFICATION</scope>
    <source>
        <strain evidence="9">Israel</strain>
    </source>
</reference>
<keyword evidence="4 8" id="KW-1133">Transmembrane helix</keyword>
<dbReference type="PANTHER" id="PTHR21143:SF133">
    <property type="entry name" value="GUSTATORY AND PHEROMONE RECEPTOR 32A-RELATED"/>
    <property type="match status" value="1"/>
</dbReference>
<feature type="transmembrane region" description="Helical" evidence="8">
    <location>
        <begin position="336"/>
        <end position="361"/>
    </location>
</feature>
<feature type="transmembrane region" description="Helical" evidence="8">
    <location>
        <begin position="172"/>
        <end position="191"/>
    </location>
</feature>
<evidence type="ECO:0000313" key="10">
    <source>
        <dbReference type="Proteomes" id="UP000092462"/>
    </source>
</evidence>
<evidence type="ECO:0000256" key="2">
    <source>
        <dbReference type="ARBA" id="ARBA00022475"/>
    </source>
</evidence>
<evidence type="ECO:0000256" key="1">
    <source>
        <dbReference type="ARBA" id="ARBA00004651"/>
    </source>
</evidence>
<comment type="function">
    <text evidence="8">Gustatory receptor which mediates acceptance or avoidance behavior, depending on its substrates.</text>
</comment>
<dbReference type="EMBL" id="AJVK01002323">
    <property type="status" value="NOT_ANNOTATED_CDS"/>
    <property type="molecule type" value="Genomic_DNA"/>
</dbReference>
<dbReference type="VEuPathDB" id="VectorBase:PPAI013244"/>
<evidence type="ECO:0000313" key="9">
    <source>
        <dbReference type="EnsemblMetazoa" id="PPAI013244-PA"/>
    </source>
</evidence>
<comment type="subcellular location">
    <subcellularLocation>
        <location evidence="1 8">Cell membrane</location>
        <topology evidence="1 8">Multi-pass membrane protein</topology>
    </subcellularLocation>
</comment>
<dbReference type="GO" id="GO:0007635">
    <property type="term" value="P:chemosensory behavior"/>
    <property type="evidence" value="ECO:0007669"/>
    <property type="project" value="TreeGrafter"/>
</dbReference>
<protein>
    <recommendedName>
        <fullName evidence="8">Gustatory receptor</fullName>
    </recommendedName>
</protein>
<keyword evidence="6 8" id="KW-0675">Receptor</keyword>
<dbReference type="GO" id="GO:0005886">
    <property type="term" value="C:plasma membrane"/>
    <property type="evidence" value="ECO:0007669"/>
    <property type="project" value="UniProtKB-SubCell"/>
</dbReference>
<keyword evidence="3 8" id="KW-0812">Transmembrane</keyword>
<dbReference type="GO" id="GO:0043025">
    <property type="term" value="C:neuronal cell body"/>
    <property type="evidence" value="ECO:0007669"/>
    <property type="project" value="TreeGrafter"/>
</dbReference>
<feature type="transmembrane region" description="Helical" evidence="8">
    <location>
        <begin position="70"/>
        <end position="94"/>
    </location>
</feature>
<keyword evidence="10" id="KW-1185">Reference proteome</keyword>
<sequence length="383" mass="45961">MLFKNYLGLHLTIQKFILLPKYQLPEGKCHIPVFCLRILFLFGISLCAVYDLSLIHLVSPTYIDVGSDVATVLAFMEIVLVRTNIFSIVVHGLFKSKYHMEFLEMTIKFEDQLNNLTNRSINSKNVLNKCLKVLIILMWSFLCNIFFLLYRLAKCFSIRTVNWYLRLMIQEFLHNFIIFYIIDYIDLITNYSSILERNLSNPANWQNMDMFNLTEKLFKLIKKLEKTFNILIFYYIMYHIFSATFIFYFIIRRHIVNVQLTLLRTFIIIFALIWFIRSIYFSFYLSFRCHKIHERMEKLLQTVLHADFETKSPKIRSAIKQIYMNRLHDKRKITAWGFYNIDLTVLLQFTSSFVTFLLIIIQFKQYEDGEINKLLREAAIKMY</sequence>
<dbReference type="GO" id="GO:0030425">
    <property type="term" value="C:dendrite"/>
    <property type="evidence" value="ECO:0007669"/>
    <property type="project" value="TreeGrafter"/>
</dbReference>
<proteinExistence type="inferred from homology"/>
<evidence type="ECO:0000256" key="5">
    <source>
        <dbReference type="ARBA" id="ARBA00023136"/>
    </source>
</evidence>
<organism evidence="9 10">
    <name type="scientific">Phlebotomus papatasi</name>
    <name type="common">Sandfly</name>
    <dbReference type="NCBI Taxonomy" id="29031"/>
    <lineage>
        <taxon>Eukaryota</taxon>
        <taxon>Metazoa</taxon>
        <taxon>Ecdysozoa</taxon>
        <taxon>Arthropoda</taxon>
        <taxon>Hexapoda</taxon>
        <taxon>Insecta</taxon>
        <taxon>Pterygota</taxon>
        <taxon>Neoptera</taxon>
        <taxon>Endopterygota</taxon>
        <taxon>Diptera</taxon>
        <taxon>Nematocera</taxon>
        <taxon>Psychodoidea</taxon>
        <taxon>Psychodidae</taxon>
        <taxon>Phlebotomus</taxon>
        <taxon>Phlebotomus</taxon>
    </lineage>
</organism>
<feature type="transmembrane region" description="Helical" evidence="8">
    <location>
        <begin position="133"/>
        <end position="152"/>
    </location>
</feature>
<dbReference type="PANTHER" id="PTHR21143">
    <property type="entry name" value="INVERTEBRATE GUSTATORY RECEPTOR"/>
    <property type="match status" value="1"/>
</dbReference>
<feature type="transmembrane region" description="Helical" evidence="8">
    <location>
        <begin position="228"/>
        <end position="251"/>
    </location>
</feature>
<evidence type="ECO:0000256" key="6">
    <source>
        <dbReference type="ARBA" id="ARBA00023170"/>
    </source>
</evidence>
<dbReference type="AlphaFoldDB" id="A0A3F2ZEJ1"/>
<evidence type="ECO:0000256" key="8">
    <source>
        <dbReference type="RuleBase" id="RU363108"/>
    </source>
</evidence>
<feature type="transmembrane region" description="Helical" evidence="8">
    <location>
        <begin position="38"/>
        <end position="58"/>
    </location>
</feature>
<comment type="similarity">
    <text evidence="8">Belongs to the insect chemoreceptor superfamily. Gustatory receptor (GR) family.</text>
</comment>
<evidence type="ECO:0000256" key="7">
    <source>
        <dbReference type="ARBA" id="ARBA00023224"/>
    </source>
</evidence>
<accession>A0A3F2ZEJ1</accession>
<dbReference type="EnsemblMetazoa" id="PPAI013244-RA">
    <property type="protein sequence ID" value="PPAI013244-PA"/>
    <property type="gene ID" value="PPAI013244"/>
</dbReference>
<dbReference type="GO" id="GO:0050909">
    <property type="term" value="P:sensory perception of taste"/>
    <property type="evidence" value="ECO:0007669"/>
    <property type="project" value="InterPro"/>
</dbReference>
<dbReference type="Proteomes" id="UP000092462">
    <property type="component" value="Unassembled WGS sequence"/>
</dbReference>
<dbReference type="GO" id="GO:0007165">
    <property type="term" value="P:signal transduction"/>
    <property type="evidence" value="ECO:0007669"/>
    <property type="project" value="UniProtKB-KW"/>
</dbReference>
<keyword evidence="2 8" id="KW-1003">Cell membrane</keyword>
<dbReference type="InterPro" id="IPR013604">
    <property type="entry name" value="7TM_chemorcpt"/>
</dbReference>
<keyword evidence="5 8" id="KW-0472">Membrane</keyword>
<dbReference type="GO" id="GO:0008049">
    <property type="term" value="P:male courtship behavior"/>
    <property type="evidence" value="ECO:0007669"/>
    <property type="project" value="TreeGrafter"/>
</dbReference>
<name>A0A3F2ZEJ1_PHLPP</name>
<feature type="transmembrane region" description="Helical" evidence="8">
    <location>
        <begin position="263"/>
        <end position="287"/>
    </location>
</feature>
<evidence type="ECO:0000256" key="3">
    <source>
        <dbReference type="ARBA" id="ARBA00022692"/>
    </source>
</evidence>
<evidence type="ECO:0000256" key="4">
    <source>
        <dbReference type="ARBA" id="ARBA00022989"/>
    </source>
</evidence>
<dbReference type="GO" id="GO:0030424">
    <property type="term" value="C:axon"/>
    <property type="evidence" value="ECO:0007669"/>
    <property type="project" value="TreeGrafter"/>
</dbReference>
<dbReference type="Pfam" id="PF08395">
    <property type="entry name" value="7tm_7"/>
    <property type="match status" value="1"/>
</dbReference>
<keyword evidence="7 8" id="KW-0807">Transducer</keyword>